<evidence type="ECO:0000313" key="12">
    <source>
        <dbReference type="Proteomes" id="UP001623591"/>
    </source>
</evidence>
<comment type="subcellular location">
    <subcellularLocation>
        <location evidence="1 8">Cell membrane</location>
        <topology evidence="1 8">Multi-pass membrane protein</topology>
    </subcellularLocation>
</comment>
<dbReference type="PANTHER" id="PTHR30012:SF0">
    <property type="entry name" value="TYPE II SECRETION SYSTEM PROTEIN F-RELATED"/>
    <property type="match status" value="1"/>
</dbReference>
<feature type="domain" description="Type II secretion system protein GspF" evidence="10">
    <location>
        <begin position="268"/>
        <end position="390"/>
    </location>
</feature>
<gene>
    <name evidence="11" type="ORF">ACJDUG_07010</name>
</gene>
<proteinExistence type="inferred from homology"/>
<feature type="transmembrane region" description="Helical" evidence="9">
    <location>
        <begin position="219"/>
        <end position="236"/>
    </location>
</feature>
<evidence type="ECO:0000256" key="4">
    <source>
        <dbReference type="ARBA" id="ARBA00022475"/>
    </source>
</evidence>
<feature type="transmembrane region" description="Helical" evidence="9">
    <location>
        <begin position="371"/>
        <end position="392"/>
    </location>
</feature>
<keyword evidence="4" id="KW-1003">Cell membrane</keyword>
<comment type="similarity">
    <text evidence="2 8">Belongs to the GSP F family.</text>
</comment>
<dbReference type="PROSITE" id="PS00874">
    <property type="entry name" value="T2SP_F"/>
    <property type="match status" value="1"/>
</dbReference>
<dbReference type="Pfam" id="PF00482">
    <property type="entry name" value="T2SSF"/>
    <property type="match status" value="2"/>
</dbReference>
<evidence type="ECO:0000256" key="3">
    <source>
        <dbReference type="ARBA" id="ARBA00022448"/>
    </source>
</evidence>
<dbReference type="Proteomes" id="UP001623591">
    <property type="component" value="Unassembled WGS sequence"/>
</dbReference>
<evidence type="ECO:0000313" key="11">
    <source>
        <dbReference type="EMBL" id="MFL0246715.1"/>
    </source>
</evidence>
<sequence length="398" mass="45396">MPYCEYKVKNLHGEELKGRCWCTSKKDLSISFRNKGFFIFYYKEIKTFKLGFNKQTLAIKELVLFCNNFSSLLSAGLNILDIVQILKEDFKNKSLTRNLEEVEQLIYEGETLSNCLNKDSKLYPNLLVNMVKVGEESGRLDKIFNMLGKYYENEKKIKDRLIKVLTYPCIVLFVSILMMIIMITTIIPMLVSTLDGISAKIPTSTKIILNISSILRENYLFILIILVFLAAAFMNFKTLESTAIKIDKFKVSNVLTKNLYIKLISVRFSRTLGILLESGIQISKALTITLSVIDNKYVIKEVGNCLEEVKDGKSLSESLEKMKFFPRNFMSMTKIGEETGNLDEMLIKVSDIIEEDLFTTIDKLTVLLEPALILGLSIVIGYLLIAVLMPMMNLMNTI</sequence>
<evidence type="ECO:0000259" key="10">
    <source>
        <dbReference type="Pfam" id="PF00482"/>
    </source>
</evidence>
<dbReference type="EMBL" id="JBJHZZ010000003">
    <property type="protein sequence ID" value="MFL0246715.1"/>
    <property type="molecule type" value="Genomic_DNA"/>
</dbReference>
<feature type="domain" description="Type II secretion system protein GspF" evidence="10">
    <location>
        <begin position="65"/>
        <end position="188"/>
    </location>
</feature>
<evidence type="ECO:0000256" key="1">
    <source>
        <dbReference type="ARBA" id="ARBA00004651"/>
    </source>
</evidence>
<evidence type="ECO:0000256" key="8">
    <source>
        <dbReference type="RuleBase" id="RU003923"/>
    </source>
</evidence>
<evidence type="ECO:0000256" key="7">
    <source>
        <dbReference type="ARBA" id="ARBA00023136"/>
    </source>
</evidence>
<organism evidence="11 12">
    <name type="scientific">Candidatus Clostridium stratigraminis</name>
    <dbReference type="NCBI Taxonomy" id="3381661"/>
    <lineage>
        <taxon>Bacteria</taxon>
        <taxon>Bacillati</taxon>
        <taxon>Bacillota</taxon>
        <taxon>Clostridia</taxon>
        <taxon>Eubacteriales</taxon>
        <taxon>Clostridiaceae</taxon>
        <taxon>Clostridium</taxon>
    </lineage>
</organism>
<dbReference type="Gene3D" id="1.20.81.30">
    <property type="entry name" value="Type II secretion system (T2SS), domain F"/>
    <property type="match status" value="2"/>
</dbReference>
<evidence type="ECO:0000256" key="9">
    <source>
        <dbReference type="SAM" id="Phobius"/>
    </source>
</evidence>
<evidence type="ECO:0000256" key="2">
    <source>
        <dbReference type="ARBA" id="ARBA00005745"/>
    </source>
</evidence>
<name>A0ABW8T2W8_9CLOT</name>
<dbReference type="InterPro" id="IPR018076">
    <property type="entry name" value="T2SS_GspF_dom"/>
</dbReference>
<keyword evidence="6 9" id="KW-1133">Transmembrane helix</keyword>
<accession>A0ABW8T2W8</accession>
<evidence type="ECO:0000256" key="6">
    <source>
        <dbReference type="ARBA" id="ARBA00022989"/>
    </source>
</evidence>
<protein>
    <submittedName>
        <fullName evidence="11">Type II secretion system F family protein</fullName>
    </submittedName>
</protein>
<keyword evidence="7 9" id="KW-0472">Membrane</keyword>
<evidence type="ECO:0000256" key="5">
    <source>
        <dbReference type="ARBA" id="ARBA00022692"/>
    </source>
</evidence>
<dbReference type="PRINTS" id="PR00812">
    <property type="entry name" value="BCTERIALGSPF"/>
</dbReference>
<keyword evidence="3 8" id="KW-0813">Transport</keyword>
<dbReference type="InterPro" id="IPR001992">
    <property type="entry name" value="T2SS_GspF/T4SS_PilC_CS"/>
</dbReference>
<reference evidence="11 12" key="1">
    <citation type="submission" date="2024-11" db="EMBL/GenBank/DDBJ databases">
        <authorList>
            <person name="Heng Y.C."/>
            <person name="Lim A.C.H."/>
            <person name="Lee J.K.Y."/>
            <person name="Kittelmann S."/>
        </authorList>
    </citation>
    <scope>NUCLEOTIDE SEQUENCE [LARGE SCALE GENOMIC DNA]</scope>
    <source>
        <strain evidence="11 12">WILCCON 0185</strain>
    </source>
</reference>
<dbReference type="InterPro" id="IPR003004">
    <property type="entry name" value="GspF/PilC"/>
</dbReference>
<feature type="transmembrane region" description="Helical" evidence="9">
    <location>
        <begin position="164"/>
        <end position="191"/>
    </location>
</feature>
<keyword evidence="12" id="KW-1185">Reference proteome</keyword>
<dbReference type="InterPro" id="IPR042094">
    <property type="entry name" value="T2SS_GspF_sf"/>
</dbReference>
<keyword evidence="5 8" id="KW-0812">Transmembrane</keyword>
<comment type="caution">
    <text evidence="11">The sequence shown here is derived from an EMBL/GenBank/DDBJ whole genome shotgun (WGS) entry which is preliminary data.</text>
</comment>
<dbReference type="PANTHER" id="PTHR30012">
    <property type="entry name" value="GENERAL SECRETION PATHWAY PROTEIN"/>
    <property type="match status" value="1"/>
</dbReference>